<dbReference type="PANTHER" id="PTHR11575">
    <property type="entry name" value="5'-NUCLEOTIDASE-RELATED"/>
    <property type="match status" value="1"/>
</dbReference>
<evidence type="ECO:0000259" key="4">
    <source>
        <dbReference type="Pfam" id="PF00149"/>
    </source>
</evidence>
<accession>A0A1L8TQD1</accession>
<evidence type="ECO:0000313" key="8">
    <source>
        <dbReference type="Proteomes" id="UP000182077"/>
    </source>
</evidence>
<proteinExistence type="predicted"/>
<evidence type="ECO:0008006" key="9">
    <source>
        <dbReference type="Google" id="ProtNLM"/>
    </source>
</evidence>
<evidence type="ECO:0000256" key="2">
    <source>
        <dbReference type="ARBA" id="ARBA00022525"/>
    </source>
</evidence>
<dbReference type="Pfam" id="PF00149">
    <property type="entry name" value="Metallophos"/>
    <property type="match status" value="1"/>
</dbReference>
<dbReference type="Gene3D" id="3.60.21.10">
    <property type="match status" value="1"/>
</dbReference>
<comment type="subcellular location">
    <subcellularLocation>
        <location evidence="1">Secreted</location>
    </subcellularLocation>
</comment>
<dbReference type="Proteomes" id="UP000182077">
    <property type="component" value="Unassembled WGS sequence"/>
</dbReference>
<dbReference type="SUPFAM" id="SSF56300">
    <property type="entry name" value="Metallo-dependent phosphatases"/>
    <property type="match status" value="1"/>
</dbReference>
<dbReference type="Pfam" id="PF18885">
    <property type="entry name" value="DUF5648"/>
    <property type="match status" value="1"/>
</dbReference>
<evidence type="ECO:0000256" key="1">
    <source>
        <dbReference type="ARBA" id="ARBA00004613"/>
    </source>
</evidence>
<dbReference type="Pfam" id="PF02872">
    <property type="entry name" value="5_nucleotid_C"/>
    <property type="match status" value="1"/>
</dbReference>
<dbReference type="InterPro" id="IPR006179">
    <property type="entry name" value="5_nucleotidase/apyrase"/>
</dbReference>
<dbReference type="Gene3D" id="3.90.780.10">
    <property type="entry name" value="5'-Nucleotidase, C-terminal domain"/>
    <property type="match status" value="1"/>
</dbReference>
<keyword evidence="8" id="KW-1185">Reference proteome</keyword>
<sequence length="897" mass="97188">MKKKKRMNTIFKFSTVIGLGVMGLFISDHGKADEIPVQMLGINDFHGALSTTGSYYGPDGSKVSNTGTAPLLAGYFNQASTNFNTSTNNSGVSYRVQAGDMVGASPANSSLLQDQSTMRVLQSMGFDVGTLGNHEFDEGLAEYNRILTGEKPAEGNSFYDIVNQYNSDYTQNQLKGNFDLTIANVKDKLTGQNPFGWKDYVIKEKKVGENTIKIGFIGVVTTEIPNLVLAQYHQDYNFTDPAEAIADSSKELKKLGVEAIVVLGHTPSVQGTGDTASGETATIINTVNQLYPDNSVDAYFAGHNHVYTNAIVENTRVVQSTSQGKGYINLTGNYDTNTGDFTDIPNAEVKPVDPTQGVEADSDVKAIVDDASTRVKAVTENKIGTAAVNTDITREANTFGESAVGNLITDGQVYMAKKAGQDVDFALTNNGGIRADLKVEANGTITWGAAQAVQPFGNIMQVVEMTGAQIRAALNQQTFGGATNYFLQASGMKYTLVPNTDTAKSATYPYVVKDLTKNDGTKIEDNTTYKLIINDFLYGGGDGFSAFTEATLIGAIDPDTETFIGYIEDLEAKGETISAGIEGRRVIIDPSEDLSTIEGSDYTMSLGDPKPTAENFKASATDTTGKSIAVTVDFSKVDFTKAGTYPVILKAENGKIKNVNLTIKEKAANMIKVTFNTGKGGTLQGNTTLSVAKGTKLTNLPKPIAAKNNIEDIYFLDWYQNGKIVNPKTVVINQDTTFTAKFGTAVYRLYNANDGDHLLTKNKNEKNAIVAKGWKLETNAKKEYGQAAFYVPVQADSAGKKQVYRIYNPNSGEHFYTTNKSEADAAVKKGWRHETNKDYTWVSDGEVKVYREFNPNNRTAGSHNFTTDLAEHKNVVKAGWRDESKASSLWTVLKAGF</sequence>
<reference evidence="7 8" key="1">
    <citation type="submission" date="2014-12" db="EMBL/GenBank/DDBJ databases">
        <title>Draft genome sequences of 29 type strains of Enterococci.</title>
        <authorList>
            <person name="Zhong Z."/>
            <person name="Sun Z."/>
            <person name="Liu W."/>
            <person name="Zhang W."/>
            <person name="Zhang H."/>
        </authorList>
    </citation>
    <scope>NUCLEOTIDE SEQUENCE [LARGE SCALE GENOMIC DNA]</scope>
    <source>
        <strain evidence="7 8">DSM 17122</strain>
    </source>
</reference>
<keyword evidence="2" id="KW-0964">Secreted</keyword>
<dbReference type="Gene3D" id="2.60.40.10">
    <property type="entry name" value="Immunoglobulins"/>
    <property type="match status" value="1"/>
</dbReference>
<dbReference type="RefSeq" id="WP_071857420.1">
    <property type="nucleotide sequence ID" value="NZ_JBHSHK010000001.1"/>
</dbReference>
<dbReference type="InterPro" id="IPR036907">
    <property type="entry name" value="5'-Nucleotdase_C_sf"/>
</dbReference>
<dbReference type="GO" id="GO:0046872">
    <property type="term" value="F:metal ion binding"/>
    <property type="evidence" value="ECO:0007669"/>
    <property type="project" value="InterPro"/>
</dbReference>
<evidence type="ECO:0000256" key="3">
    <source>
        <dbReference type="ARBA" id="ARBA00022729"/>
    </source>
</evidence>
<dbReference type="AlphaFoldDB" id="A0A1L8TQD1"/>
<dbReference type="InterPro" id="IPR029052">
    <property type="entry name" value="Metallo-depent_PP-like"/>
</dbReference>
<feature type="domain" description="5'-Nucleotidase C-terminal" evidence="5">
    <location>
        <begin position="382"/>
        <end position="549"/>
    </location>
</feature>
<evidence type="ECO:0000259" key="6">
    <source>
        <dbReference type="Pfam" id="PF18885"/>
    </source>
</evidence>
<dbReference type="InterPro" id="IPR008334">
    <property type="entry name" value="5'-Nucleotdase_C"/>
</dbReference>
<dbReference type="PANTHER" id="PTHR11575:SF24">
    <property type="entry name" value="5'-NUCLEOTIDASE"/>
    <property type="match status" value="1"/>
</dbReference>
<feature type="domain" description="Calcineurin-like phosphoesterase" evidence="4">
    <location>
        <begin position="42"/>
        <end position="307"/>
    </location>
</feature>
<keyword evidence="3" id="KW-0732">Signal</keyword>
<protein>
    <recommendedName>
        <fullName evidence="9">5'-nucleotidase</fullName>
    </recommendedName>
</protein>
<dbReference type="GO" id="GO:0009166">
    <property type="term" value="P:nucleotide catabolic process"/>
    <property type="evidence" value="ECO:0007669"/>
    <property type="project" value="InterPro"/>
</dbReference>
<dbReference type="InterPro" id="IPR013783">
    <property type="entry name" value="Ig-like_fold"/>
</dbReference>
<organism evidence="7 8">
    <name type="scientific">Enterococcus hermanniensis</name>
    <dbReference type="NCBI Taxonomy" id="249189"/>
    <lineage>
        <taxon>Bacteria</taxon>
        <taxon>Bacillati</taxon>
        <taxon>Bacillota</taxon>
        <taxon>Bacilli</taxon>
        <taxon>Lactobacillales</taxon>
        <taxon>Enterococcaceae</taxon>
        <taxon>Enterococcus</taxon>
    </lineage>
</organism>
<dbReference type="GO" id="GO:0030288">
    <property type="term" value="C:outer membrane-bounded periplasmic space"/>
    <property type="evidence" value="ECO:0007669"/>
    <property type="project" value="TreeGrafter"/>
</dbReference>
<evidence type="ECO:0000259" key="5">
    <source>
        <dbReference type="Pfam" id="PF02872"/>
    </source>
</evidence>
<dbReference type="InterPro" id="IPR006146">
    <property type="entry name" value="5'-Nucleotdase_CS"/>
</dbReference>
<comment type="caution">
    <text evidence="7">The sequence shown here is derived from an EMBL/GenBank/DDBJ whole genome shotgun (WGS) entry which is preliminary data.</text>
</comment>
<dbReference type="SUPFAM" id="SSF55816">
    <property type="entry name" value="5'-nucleotidase (syn. UDP-sugar hydrolase), C-terminal domain"/>
    <property type="match status" value="1"/>
</dbReference>
<dbReference type="GO" id="GO:0008253">
    <property type="term" value="F:5'-nucleotidase activity"/>
    <property type="evidence" value="ECO:0007669"/>
    <property type="project" value="TreeGrafter"/>
</dbReference>
<dbReference type="InterPro" id="IPR043708">
    <property type="entry name" value="DUF5648"/>
</dbReference>
<dbReference type="FunFam" id="3.90.780.10:FF:000004">
    <property type="entry name" value="UDP-sugar hydrolase, putative"/>
    <property type="match status" value="1"/>
</dbReference>
<dbReference type="GO" id="GO:0005576">
    <property type="term" value="C:extracellular region"/>
    <property type="evidence" value="ECO:0007669"/>
    <property type="project" value="UniProtKB-SubCell"/>
</dbReference>
<name>A0A1L8TQD1_9ENTE</name>
<dbReference type="InterPro" id="IPR004843">
    <property type="entry name" value="Calcineurin-like_PHP"/>
</dbReference>
<dbReference type="GO" id="GO:0000166">
    <property type="term" value="F:nucleotide binding"/>
    <property type="evidence" value="ECO:0007669"/>
    <property type="project" value="InterPro"/>
</dbReference>
<dbReference type="EMBL" id="JXKQ01000003">
    <property type="protein sequence ID" value="OJG46342.1"/>
    <property type="molecule type" value="Genomic_DNA"/>
</dbReference>
<dbReference type="PROSITE" id="PS00786">
    <property type="entry name" value="5_NUCLEOTIDASE_2"/>
    <property type="match status" value="1"/>
</dbReference>
<evidence type="ECO:0000313" key="7">
    <source>
        <dbReference type="EMBL" id="OJG46342.1"/>
    </source>
</evidence>
<gene>
    <name evidence="7" type="ORF">RV04_GL001508</name>
</gene>
<dbReference type="PRINTS" id="PR01607">
    <property type="entry name" value="APYRASEFAMLY"/>
</dbReference>
<dbReference type="STRING" id="249189.RV04_GL001508"/>
<dbReference type="GO" id="GO:0008768">
    <property type="term" value="F:UDP-sugar diphosphatase activity"/>
    <property type="evidence" value="ECO:0007669"/>
    <property type="project" value="TreeGrafter"/>
</dbReference>
<feature type="domain" description="DUF5648" evidence="6">
    <location>
        <begin position="746"/>
        <end position="886"/>
    </location>
</feature>